<keyword evidence="26" id="KW-1185">Reference proteome</keyword>
<dbReference type="Proteomes" id="UP000663879">
    <property type="component" value="Unassembled WGS sequence"/>
</dbReference>
<dbReference type="Pfam" id="PF00443">
    <property type="entry name" value="UCH"/>
    <property type="match status" value="1"/>
</dbReference>
<dbReference type="PANTHER" id="PTHR21646:SF16">
    <property type="entry name" value="U4_U6.U5 TRI-SNRNP-ASSOCIATED PROTEIN 2"/>
    <property type="match status" value="1"/>
</dbReference>
<dbReference type="PROSITE" id="PS50235">
    <property type="entry name" value="USP_3"/>
    <property type="match status" value="1"/>
</dbReference>
<evidence type="ECO:0000256" key="6">
    <source>
        <dbReference type="ARBA" id="ARBA00022553"/>
    </source>
</evidence>
<reference evidence="25" key="1">
    <citation type="submission" date="2021-02" db="EMBL/GenBank/DDBJ databases">
        <authorList>
            <person name="Nowell W R."/>
        </authorList>
    </citation>
    <scope>NUCLEOTIDE SEQUENCE</scope>
    <source>
        <strain evidence="25">Ploen Becks lab</strain>
    </source>
</reference>
<comment type="caution">
    <text evidence="25">The sequence shown here is derived from an EMBL/GenBank/DDBJ whole genome shotgun (WGS) entry which is preliminary data.</text>
</comment>
<keyword evidence="12" id="KW-0833">Ubl conjugation pathway</keyword>
<comment type="subunit">
    <text evidence="19">The U4/U6-U5 tri-snRNP complex is a building block of the precatalytic spliceosome (spliceosome B complex). Component of the U4/U6-U5 tri-snRNP complex composed of the U4, U6 and U5 snRNAs and at least PRPF3, PRPF4, PRPF6, PRPF8, PRPF31, SNRNP200, TXNL4A, SNRNP40, SNRPB, SNRPD1, SNRPD2, SNRPD3, SNRPE, SNRPF, SNRPG, DDX23, CD2BP2, PPIH, SNU13, EFTUD2, SART1 and USP39, plus LSM2, LSM3, LSM4, LSM5, LSM6, LSM7 and LSM8.</text>
</comment>
<dbReference type="OrthoDB" id="10263353at2759"/>
<evidence type="ECO:0000256" key="17">
    <source>
        <dbReference type="ARBA" id="ARBA00023242"/>
    </source>
</evidence>
<dbReference type="FunFam" id="3.30.40.10:FF:000068">
    <property type="entry name" value="U4/U6.U5 tri-snRNP-associated protein 2"/>
    <property type="match status" value="1"/>
</dbReference>
<evidence type="ECO:0000256" key="12">
    <source>
        <dbReference type="ARBA" id="ARBA00022786"/>
    </source>
</evidence>
<dbReference type="InterPro" id="IPR033809">
    <property type="entry name" value="USP39"/>
</dbReference>
<keyword evidence="7" id="KW-0132">Cell division</keyword>
<name>A0A813YYG4_9BILA</name>
<keyword evidence="14" id="KW-0862">Zinc</keyword>
<evidence type="ECO:0000256" key="13">
    <source>
        <dbReference type="ARBA" id="ARBA00022801"/>
    </source>
</evidence>
<dbReference type="InterPro" id="IPR001607">
    <property type="entry name" value="Znf_UBP"/>
</dbReference>
<evidence type="ECO:0000256" key="16">
    <source>
        <dbReference type="ARBA" id="ARBA00023187"/>
    </source>
</evidence>
<dbReference type="FunFam" id="3.90.70.10:FF:000030">
    <property type="entry name" value="U4/U6.U5 tri-snRNP-associated protein 2"/>
    <property type="match status" value="1"/>
</dbReference>
<keyword evidence="15" id="KW-0832">Ubl conjugation</keyword>
<evidence type="ECO:0000256" key="20">
    <source>
        <dbReference type="ARBA" id="ARBA00071645"/>
    </source>
</evidence>
<keyword evidence="13" id="KW-0378">Hydrolase</keyword>
<dbReference type="InterPro" id="IPR038765">
    <property type="entry name" value="Papain-like_cys_pep_sf"/>
</dbReference>
<dbReference type="Pfam" id="PF02148">
    <property type="entry name" value="zf-UBP"/>
    <property type="match status" value="1"/>
</dbReference>
<dbReference type="GO" id="GO:0051301">
    <property type="term" value="P:cell division"/>
    <property type="evidence" value="ECO:0007669"/>
    <property type="project" value="UniProtKB-KW"/>
</dbReference>
<evidence type="ECO:0000256" key="5">
    <source>
        <dbReference type="ARBA" id="ARBA00022499"/>
    </source>
</evidence>
<protein>
    <recommendedName>
        <fullName evidence="20">Ubiquitin carboxyl-terminal hydrolase 39</fullName>
        <ecNumber evidence="4">3.4.19.12</ecNumber>
    </recommendedName>
    <alternativeName>
        <fullName evidence="21">U4/U6.U5 tri-snRNP-associated 65 kDa protein</fullName>
    </alternativeName>
</protein>
<evidence type="ECO:0000256" key="1">
    <source>
        <dbReference type="ARBA" id="ARBA00000707"/>
    </source>
</evidence>
<keyword evidence="6" id="KW-0597">Phosphoprotein</keyword>
<evidence type="ECO:0000313" key="26">
    <source>
        <dbReference type="Proteomes" id="UP000663879"/>
    </source>
</evidence>
<feature type="domain" description="UBP-type" evidence="24">
    <location>
        <begin position="46"/>
        <end position="143"/>
    </location>
</feature>
<dbReference type="PANTHER" id="PTHR21646">
    <property type="entry name" value="UBIQUITIN CARBOXYL-TERMINAL HYDROLASE"/>
    <property type="match status" value="1"/>
</dbReference>
<dbReference type="InterPro" id="IPR050185">
    <property type="entry name" value="Ub_carboxyl-term_hydrolase"/>
</dbReference>
<evidence type="ECO:0000256" key="19">
    <source>
        <dbReference type="ARBA" id="ARBA00064202"/>
    </source>
</evidence>
<dbReference type="GO" id="GO:0000245">
    <property type="term" value="P:spliceosomal complex assembly"/>
    <property type="evidence" value="ECO:0007669"/>
    <property type="project" value="InterPro"/>
</dbReference>
<proteinExistence type="inferred from homology"/>
<comment type="similarity">
    <text evidence="3">Belongs to the peptidase C19 family.</text>
</comment>
<evidence type="ECO:0000259" key="24">
    <source>
        <dbReference type="PROSITE" id="PS50271"/>
    </source>
</evidence>
<dbReference type="EC" id="3.4.19.12" evidence="4"/>
<dbReference type="InterPro" id="IPR028889">
    <property type="entry name" value="USP"/>
</dbReference>
<dbReference type="EMBL" id="CAJNOC010001778">
    <property type="protein sequence ID" value="CAF0890458.1"/>
    <property type="molecule type" value="Genomic_DNA"/>
</dbReference>
<dbReference type="GO" id="GO:0016579">
    <property type="term" value="P:protein deubiquitination"/>
    <property type="evidence" value="ECO:0007669"/>
    <property type="project" value="InterPro"/>
</dbReference>
<feature type="domain" description="USP" evidence="23">
    <location>
        <begin position="168"/>
        <end position="498"/>
    </location>
</feature>
<keyword evidence="17" id="KW-0539">Nucleus</keyword>
<keyword evidence="16" id="KW-0508">mRNA splicing</keyword>
<dbReference type="GO" id="GO:0004843">
    <property type="term" value="F:cysteine-type deubiquitinase activity"/>
    <property type="evidence" value="ECO:0007669"/>
    <property type="project" value="UniProtKB-EC"/>
</dbReference>
<dbReference type="Gene3D" id="3.30.40.10">
    <property type="entry name" value="Zinc/RING finger domain, C3HC4 (zinc finger)"/>
    <property type="match status" value="1"/>
</dbReference>
<dbReference type="PROSITE" id="PS50271">
    <property type="entry name" value="ZF_UBP"/>
    <property type="match status" value="1"/>
</dbReference>
<dbReference type="GO" id="GO:0005681">
    <property type="term" value="C:spliceosomal complex"/>
    <property type="evidence" value="ECO:0007669"/>
    <property type="project" value="UniProtKB-KW"/>
</dbReference>
<evidence type="ECO:0000256" key="3">
    <source>
        <dbReference type="ARBA" id="ARBA00009085"/>
    </source>
</evidence>
<evidence type="ECO:0000256" key="11">
    <source>
        <dbReference type="ARBA" id="ARBA00022771"/>
    </source>
</evidence>
<sequence>MNTDYVSKRSIKAEVEYDNYKRIKVEAKPEKLNDADDTDVSDPRSRQCPYLDTINRNVLDFDFEKLCSITLSNNNVYACLVCGKYFQGRGIKSHAYTHSVEASHHVYINLGTLKFYCLPDNYQVIDSSLDDIKYVLNPTFTKDQIAQLDKNTKLSRAYDGTHYLPGIVGLNNIKANDYSNVVLQALVNVPPLRDYFMREENYANIKVSPGDIMINLVKRFGELTRKLWNPKNFKAHVSPHEMLQAVVKCSKKKFQITQQSDPVDFLSWLLNSLHITLNGTKGQNSSIIYKTFQGQMKIFTKKIAPLHEAEDVERQEYNPDDYLEKVEEKPFLYLSVDLPSPPLFRDELKESIIPQVPLMQILTKFDGITSQEYKTYKENFIKRYELIRLPKYLIMCFRRFTKNTFYLEKNPTIVNFAVKNVDLKDLLSEENKKHNPHTVYDLIANIVHDGDPNKGTYRVHILHKGTGTWYEMQDLHVVDVLPQMITLSEAYIQIWEQRIESNNVNNHN</sequence>
<evidence type="ECO:0000256" key="7">
    <source>
        <dbReference type="ARBA" id="ARBA00022618"/>
    </source>
</evidence>
<evidence type="ECO:0000256" key="21">
    <source>
        <dbReference type="ARBA" id="ARBA00079185"/>
    </source>
</evidence>
<dbReference type="InterPro" id="IPR013083">
    <property type="entry name" value="Znf_RING/FYVE/PHD"/>
</dbReference>
<keyword evidence="5" id="KW-1017">Isopeptide bond</keyword>
<dbReference type="SUPFAM" id="SSF57850">
    <property type="entry name" value="RING/U-box"/>
    <property type="match status" value="1"/>
</dbReference>
<evidence type="ECO:0000256" key="2">
    <source>
        <dbReference type="ARBA" id="ARBA00004123"/>
    </source>
</evidence>
<evidence type="ECO:0000256" key="9">
    <source>
        <dbReference type="ARBA" id="ARBA00022723"/>
    </source>
</evidence>
<accession>A0A813YYG4</accession>
<gene>
    <name evidence="25" type="ORF">OXX778_LOCUS10883</name>
</gene>
<evidence type="ECO:0000256" key="18">
    <source>
        <dbReference type="ARBA" id="ARBA00023306"/>
    </source>
</evidence>
<comment type="catalytic activity">
    <reaction evidence="1">
        <text>Thiol-dependent hydrolysis of ester, thioester, amide, peptide and isopeptide bonds formed by the C-terminal Gly of ubiquitin (a 76-residue protein attached to proteins as an intracellular targeting signal).</text>
        <dbReference type="EC" id="3.4.19.12"/>
    </reaction>
</comment>
<organism evidence="25 26">
    <name type="scientific">Brachionus calyciflorus</name>
    <dbReference type="NCBI Taxonomy" id="104777"/>
    <lineage>
        <taxon>Eukaryota</taxon>
        <taxon>Metazoa</taxon>
        <taxon>Spiralia</taxon>
        <taxon>Gnathifera</taxon>
        <taxon>Rotifera</taxon>
        <taxon>Eurotatoria</taxon>
        <taxon>Monogononta</taxon>
        <taxon>Pseudotrocha</taxon>
        <taxon>Ploima</taxon>
        <taxon>Brachionidae</taxon>
        <taxon>Brachionus</taxon>
    </lineage>
</organism>
<evidence type="ECO:0000313" key="25">
    <source>
        <dbReference type="EMBL" id="CAF0890458.1"/>
    </source>
</evidence>
<evidence type="ECO:0000256" key="22">
    <source>
        <dbReference type="PROSITE-ProRule" id="PRU00502"/>
    </source>
</evidence>
<comment type="subcellular location">
    <subcellularLocation>
        <location evidence="2">Nucleus</location>
    </subcellularLocation>
</comment>
<evidence type="ECO:0000256" key="15">
    <source>
        <dbReference type="ARBA" id="ARBA00022843"/>
    </source>
</evidence>
<dbReference type="InterPro" id="IPR001394">
    <property type="entry name" value="Peptidase_C19_UCH"/>
</dbReference>
<keyword evidence="8" id="KW-0507">mRNA processing</keyword>
<keyword evidence="10" id="KW-0747">Spliceosome</keyword>
<keyword evidence="9" id="KW-0479">Metal-binding</keyword>
<evidence type="ECO:0000256" key="8">
    <source>
        <dbReference type="ARBA" id="ARBA00022664"/>
    </source>
</evidence>
<dbReference type="Gene3D" id="3.90.70.10">
    <property type="entry name" value="Cysteine proteinases"/>
    <property type="match status" value="1"/>
</dbReference>
<evidence type="ECO:0000256" key="10">
    <source>
        <dbReference type="ARBA" id="ARBA00022728"/>
    </source>
</evidence>
<keyword evidence="11 22" id="KW-0863">Zinc-finger</keyword>
<keyword evidence="18" id="KW-0131">Cell cycle</keyword>
<evidence type="ECO:0000256" key="14">
    <source>
        <dbReference type="ARBA" id="ARBA00022833"/>
    </source>
</evidence>
<evidence type="ECO:0000256" key="4">
    <source>
        <dbReference type="ARBA" id="ARBA00012759"/>
    </source>
</evidence>
<evidence type="ECO:0000259" key="23">
    <source>
        <dbReference type="PROSITE" id="PS50235"/>
    </source>
</evidence>
<dbReference type="GO" id="GO:0008270">
    <property type="term" value="F:zinc ion binding"/>
    <property type="evidence" value="ECO:0007669"/>
    <property type="project" value="UniProtKB-KW"/>
</dbReference>
<dbReference type="CDD" id="cd02669">
    <property type="entry name" value="Peptidase_C19M"/>
    <property type="match status" value="1"/>
</dbReference>
<dbReference type="SMART" id="SM00290">
    <property type="entry name" value="ZnF_UBP"/>
    <property type="match status" value="1"/>
</dbReference>
<dbReference type="AlphaFoldDB" id="A0A813YYG4"/>
<dbReference type="SUPFAM" id="SSF54001">
    <property type="entry name" value="Cysteine proteinases"/>
    <property type="match status" value="1"/>
</dbReference>